<dbReference type="AlphaFoldDB" id="A0A1I4A699"/>
<reference evidence="3" key="1">
    <citation type="submission" date="2016-10" db="EMBL/GenBank/DDBJ databases">
        <authorList>
            <person name="Varghese N."/>
            <person name="Submissions S."/>
        </authorList>
    </citation>
    <scope>NUCLEOTIDE SEQUENCE [LARGE SCALE GENOMIC DNA]</scope>
    <source>
        <strain evidence="3">DSM 11578</strain>
    </source>
</reference>
<name>A0A1I4A699_9GAMM</name>
<dbReference type="RefSeq" id="WP_091714682.1">
    <property type="nucleotide sequence ID" value="NZ_FOSH01000013.1"/>
</dbReference>
<keyword evidence="1" id="KW-0732">Signal</keyword>
<keyword evidence="3" id="KW-1185">Reference proteome</keyword>
<evidence type="ECO:0000313" key="3">
    <source>
        <dbReference type="Proteomes" id="UP000198924"/>
    </source>
</evidence>
<proteinExistence type="predicted"/>
<evidence type="ECO:0000256" key="1">
    <source>
        <dbReference type="SAM" id="SignalP"/>
    </source>
</evidence>
<gene>
    <name evidence="2" type="ORF">SAMN04488079_11347</name>
</gene>
<dbReference type="OrthoDB" id="5609357at2"/>
<organism evidence="2 3">
    <name type="scientific">Methylophaga sulfidovorans</name>
    <dbReference type="NCBI Taxonomy" id="45496"/>
    <lineage>
        <taxon>Bacteria</taxon>
        <taxon>Pseudomonadati</taxon>
        <taxon>Pseudomonadota</taxon>
        <taxon>Gammaproteobacteria</taxon>
        <taxon>Thiotrichales</taxon>
        <taxon>Piscirickettsiaceae</taxon>
        <taxon>Methylophaga</taxon>
    </lineage>
</organism>
<sequence length="109" mass="12647">MKYLYCLMMLCLMSSLAIADDLERNTITSCAYQAGTAYEIQKIRQTEGDDWTTFEEKIKSIYKDTQGRKDILTIGHRVYIYPVDTPLDEVHDDIFQACVERQRGTEPLI</sequence>
<protein>
    <submittedName>
        <fullName evidence="2">Uncharacterized protein</fullName>
    </submittedName>
</protein>
<dbReference type="EMBL" id="FOSH01000013">
    <property type="protein sequence ID" value="SFK51730.1"/>
    <property type="molecule type" value="Genomic_DNA"/>
</dbReference>
<evidence type="ECO:0000313" key="2">
    <source>
        <dbReference type="EMBL" id="SFK51730.1"/>
    </source>
</evidence>
<dbReference type="STRING" id="45496.SAMN04488079_11347"/>
<feature type="chain" id="PRO_5011693406" evidence="1">
    <location>
        <begin position="20"/>
        <end position="109"/>
    </location>
</feature>
<feature type="signal peptide" evidence="1">
    <location>
        <begin position="1"/>
        <end position="19"/>
    </location>
</feature>
<accession>A0A1I4A699</accession>
<dbReference type="Proteomes" id="UP000198924">
    <property type="component" value="Unassembled WGS sequence"/>
</dbReference>